<dbReference type="InterPro" id="IPR000182">
    <property type="entry name" value="GNAT_dom"/>
</dbReference>
<accession>A0A227P6T3</accession>
<dbReference type="OrthoDB" id="1073140at2"/>
<reference evidence="2 3" key="1">
    <citation type="submission" date="2016-11" db="EMBL/GenBank/DDBJ databases">
        <title>Whole genomes of Flavobacteriaceae.</title>
        <authorList>
            <person name="Stine C."/>
            <person name="Li C."/>
            <person name="Tadesse D."/>
        </authorList>
    </citation>
    <scope>NUCLEOTIDE SEQUENCE [LARGE SCALE GENOMIC DNA]</scope>
    <source>
        <strain evidence="2 3">DSM 24704</strain>
    </source>
</reference>
<name>A0A227P6T3_9FLAO</name>
<dbReference type="PROSITE" id="PS51186">
    <property type="entry name" value="GNAT"/>
    <property type="match status" value="1"/>
</dbReference>
<dbReference type="Gene3D" id="3.40.630.30">
    <property type="match status" value="1"/>
</dbReference>
<comment type="caution">
    <text evidence="2">The sequence shown here is derived from an EMBL/GenBank/DDBJ whole genome shotgun (WGS) entry which is preliminary data.</text>
</comment>
<dbReference type="InterPro" id="IPR016181">
    <property type="entry name" value="Acyl_CoA_acyltransferase"/>
</dbReference>
<dbReference type="AlphaFoldDB" id="A0A227P6T3"/>
<sequence>MKIVEKDVLTLEQKDSLMQLWNNEYPAKLNLNTIEDFELYLNGLSETKHYLLFDHSDKIQGWAFTFLRDGEHWFAILLNNKIQGKGIGSLLMNEIKKNNKNLNGWVVDHANEIKENKEPYKSPLSFYIKNGFNVYTETRIENDKISAVKINWRH</sequence>
<feature type="domain" description="N-acetyltransferase" evidence="1">
    <location>
        <begin position="4"/>
        <end position="151"/>
    </location>
</feature>
<protein>
    <recommendedName>
        <fullName evidence="1">N-acetyltransferase domain-containing protein</fullName>
    </recommendedName>
</protein>
<dbReference type="EMBL" id="MUGS01000021">
    <property type="protein sequence ID" value="OXG05641.1"/>
    <property type="molecule type" value="Genomic_DNA"/>
</dbReference>
<proteinExistence type="predicted"/>
<evidence type="ECO:0000313" key="3">
    <source>
        <dbReference type="Proteomes" id="UP000214684"/>
    </source>
</evidence>
<evidence type="ECO:0000313" key="2">
    <source>
        <dbReference type="EMBL" id="OXG05641.1"/>
    </source>
</evidence>
<dbReference type="Pfam" id="PF13673">
    <property type="entry name" value="Acetyltransf_10"/>
    <property type="match status" value="1"/>
</dbReference>
<gene>
    <name evidence="2" type="ORF">B0A64_13115</name>
</gene>
<keyword evidence="3" id="KW-1185">Reference proteome</keyword>
<organism evidence="2 3">
    <name type="scientific">Flavobacterium araucananum</name>
    <dbReference type="NCBI Taxonomy" id="946678"/>
    <lineage>
        <taxon>Bacteria</taxon>
        <taxon>Pseudomonadati</taxon>
        <taxon>Bacteroidota</taxon>
        <taxon>Flavobacteriia</taxon>
        <taxon>Flavobacteriales</taxon>
        <taxon>Flavobacteriaceae</taxon>
        <taxon>Flavobacterium</taxon>
    </lineage>
</organism>
<dbReference type="GO" id="GO:0016747">
    <property type="term" value="F:acyltransferase activity, transferring groups other than amino-acyl groups"/>
    <property type="evidence" value="ECO:0007669"/>
    <property type="project" value="InterPro"/>
</dbReference>
<dbReference type="SUPFAM" id="SSF55729">
    <property type="entry name" value="Acyl-CoA N-acyltransferases (Nat)"/>
    <property type="match status" value="1"/>
</dbReference>
<dbReference type="RefSeq" id="WP_089479971.1">
    <property type="nucleotide sequence ID" value="NZ_MUGS01000021.1"/>
</dbReference>
<dbReference type="Proteomes" id="UP000214684">
    <property type="component" value="Unassembled WGS sequence"/>
</dbReference>
<evidence type="ECO:0000259" key="1">
    <source>
        <dbReference type="PROSITE" id="PS51186"/>
    </source>
</evidence>